<gene>
    <name evidence="2" type="ORF">LA76x_1699</name>
</gene>
<dbReference type="AlphaFoldDB" id="A0A0S2F8I8"/>
<dbReference type="PATRIC" id="fig|84531.8.peg.1729"/>
<dbReference type="KEGG" id="lab:LA76x_1699"/>
<dbReference type="InterPro" id="IPR001509">
    <property type="entry name" value="Epimerase_deHydtase"/>
</dbReference>
<dbReference type="GO" id="GO:0005737">
    <property type="term" value="C:cytoplasm"/>
    <property type="evidence" value="ECO:0007669"/>
    <property type="project" value="TreeGrafter"/>
</dbReference>
<dbReference type="Pfam" id="PF01370">
    <property type="entry name" value="Epimerase"/>
    <property type="match status" value="1"/>
</dbReference>
<accession>A0A0S2F8I8</accession>
<dbReference type="Proteomes" id="UP000060787">
    <property type="component" value="Chromosome"/>
</dbReference>
<dbReference type="PANTHER" id="PTHR48079">
    <property type="entry name" value="PROTEIN YEEZ"/>
    <property type="match status" value="1"/>
</dbReference>
<evidence type="ECO:0000313" key="2">
    <source>
        <dbReference type="EMBL" id="ALN79855.1"/>
    </source>
</evidence>
<reference evidence="2 3" key="1">
    <citation type="journal article" date="2015" name="BMC Genomics">
        <title>Comparative genomics and metabolic profiling of the genus Lysobacter.</title>
        <authorList>
            <person name="de Bruijn I."/>
            <person name="Cheng X."/>
            <person name="de Jager V."/>
            <person name="Exposito R.G."/>
            <person name="Watrous J."/>
            <person name="Patel N."/>
            <person name="Postma J."/>
            <person name="Dorrestein P.C."/>
            <person name="Kobayashi D."/>
            <person name="Raaijmakers J.M."/>
        </authorList>
    </citation>
    <scope>NUCLEOTIDE SEQUENCE [LARGE SCALE GENOMIC DNA]</scope>
    <source>
        <strain evidence="2 3">76</strain>
    </source>
</reference>
<evidence type="ECO:0000259" key="1">
    <source>
        <dbReference type="Pfam" id="PF01370"/>
    </source>
</evidence>
<sequence length="347" mass="37895">MGSSYGQERMTTQRIVVTGATGFVGGALARHLVATRPWTQVVGLGRDPARGRALQAQGIEFVAIDLTDEGAVHRALRGADIVVHSAALSSPWGRRADFVAANIDATDHVVAACIARQVRRLVHISTPGIYHDGRPHLDIREDHPLPAQAVNDYVATKLIAERRVFERCAAGGVSALALRPRAIFGPGDTAILPRLAQALRSGRLRRIGREDCRVDLTYIDNVVDAIVSAIDASWRLSGRVYNISNGEPVAIWDVIDRLADALSLSRPTRRMSKPLALAVASGVEAWYRRFSPDREPPLLRYGIELLSVDMTLDIGRARSELGYRPRATMEDALAKTLGELARAQARR</sequence>
<dbReference type="SUPFAM" id="SSF51735">
    <property type="entry name" value="NAD(P)-binding Rossmann-fold domains"/>
    <property type="match status" value="1"/>
</dbReference>
<dbReference type="Gene3D" id="3.40.50.720">
    <property type="entry name" value="NAD(P)-binding Rossmann-like Domain"/>
    <property type="match status" value="1"/>
</dbReference>
<name>A0A0S2F8I8_LYSAN</name>
<dbReference type="InterPro" id="IPR051783">
    <property type="entry name" value="NAD(P)-dependent_oxidoreduct"/>
</dbReference>
<dbReference type="PRINTS" id="PR01713">
    <property type="entry name" value="NUCEPIMERASE"/>
</dbReference>
<dbReference type="GO" id="GO:0004029">
    <property type="term" value="F:aldehyde dehydrogenase (NAD+) activity"/>
    <property type="evidence" value="ECO:0007669"/>
    <property type="project" value="TreeGrafter"/>
</dbReference>
<dbReference type="PANTHER" id="PTHR48079:SF6">
    <property type="entry name" value="NAD(P)-BINDING DOMAIN-CONTAINING PROTEIN-RELATED"/>
    <property type="match status" value="1"/>
</dbReference>
<proteinExistence type="predicted"/>
<evidence type="ECO:0000313" key="3">
    <source>
        <dbReference type="Proteomes" id="UP000060787"/>
    </source>
</evidence>
<dbReference type="STRING" id="84531.LA76x_1699"/>
<dbReference type="EMBL" id="CP011129">
    <property type="protein sequence ID" value="ALN79855.1"/>
    <property type="molecule type" value="Genomic_DNA"/>
</dbReference>
<organism evidence="2 3">
    <name type="scientific">Lysobacter antibioticus</name>
    <dbReference type="NCBI Taxonomy" id="84531"/>
    <lineage>
        <taxon>Bacteria</taxon>
        <taxon>Pseudomonadati</taxon>
        <taxon>Pseudomonadota</taxon>
        <taxon>Gammaproteobacteria</taxon>
        <taxon>Lysobacterales</taxon>
        <taxon>Lysobacteraceae</taxon>
        <taxon>Lysobacter</taxon>
    </lineage>
</organism>
<feature type="domain" description="NAD-dependent epimerase/dehydratase" evidence="1">
    <location>
        <begin position="15"/>
        <end position="243"/>
    </location>
</feature>
<protein>
    <submittedName>
        <fullName evidence="2">Saccharopine dehydrogenase family protein</fullName>
    </submittedName>
</protein>
<dbReference type="InterPro" id="IPR036291">
    <property type="entry name" value="NAD(P)-bd_dom_sf"/>
</dbReference>
<keyword evidence="3" id="KW-1185">Reference proteome</keyword>
<dbReference type="eggNOG" id="COG0451">
    <property type="taxonomic scope" value="Bacteria"/>
</dbReference>